<dbReference type="Proteomes" id="UP000694918">
    <property type="component" value="Unplaced"/>
</dbReference>
<accession>A0AAJ6TH82</accession>
<gene>
    <name evidence="2" type="primary">LOC105115916</name>
</gene>
<keyword evidence="1" id="KW-1185">Reference proteome</keyword>
<protein>
    <submittedName>
        <fullName evidence="2">Uncharacterized protein LOC105115916 isoform X1</fullName>
    </submittedName>
</protein>
<evidence type="ECO:0000313" key="1">
    <source>
        <dbReference type="Proteomes" id="UP000694918"/>
    </source>
</evidence>
<proteinExistence type="predicted"/>
<evidence type="ECO:0000313" key="2">
    <source>
        <dbReference type="RefSeq" id="XP_011011292.1"/>
    </source>
</evidence>
<dbReference type="RefSeq" id="XP_011011292.1">
    <property type="nucleotide sequence ID" value="XM_011012990.1"/>
</dbReference>
<sequence length="138" mass="15244">MFSDKLALRMLLLPLLFWQFRGLLNLGGVFGCVISEGPWVFVGLPNVVKAWSTQVYALFVGKMVLLNCQFSALSCDNFTVPSPLGILCLQNGTTLLPICQLHFALIPLLSVLGFLPVADDSGKTITSTWKSSDHWQRE</sequence>
<dbReference type="GeneID" id="105115916"/>
<dbReference type="AlphaFoldDB" id="A0AAJ6TH82"/>
<reference evidence="2" key="1">
    <citation type="submission" date="2025-08" db="UniProtKB">
        <authorList>
            <consortium name="RefSeq"/>
        </authorList>
    </citation>
    <scope>IDENTIFICATION</scope>
</reference>
<dbReference type="KEGG" id="peu:105115916"/>
<name>A0AAJ6TH82_POPEU</name>
<organism evidence="1 2">
    <name type="scientific">Populus euphratica</name>
    <name type="common">Euphrates poplar</name>
    <dbReference type="NCBI Taxonomy" id="75702"/>
    <lineage>
        <taxon>Eukaryota</taxon>
        <taxon>Viridiplantae</taxon>
        <taxon>Streptophyta</taxon>
        <taxon>Embryophyta</taxon>
        <taxon>Tracheophyta</taxon>
        <taxon>Spermatophyta</taxon>
        <taxon>Magnoliopsida</taxon>
        <taxon>eudicotyledons</taxon>
        <taxon>Gunneridae</taxon>
        <taxon>Pentapetalae</taxon>
        <taxon>rosids</taxon>
        <taxon>fabids</taxon>
        <taxon>Malpighiales</taxon>
        <taxon>Salicaceae</taxon>
        <taxon>Saliceae</taxon>
        <taxon>Populus</taxon>
    </lineage>
</organism>
<dbReference type="PROSITE" id="PS51257">
    <property type="entry name" value="PROKAR_LIPOPROTEIN"/>
    <property type="match status" value="1"/>
</dbReference>